<dbReference type="PANTHER" id="PTHR21015:SF22">
    <property type="entry name" value="GLYCOSYLTRANSFERASE"/>
    <property type="match status" value="1"/>
</dbReference>
<dbReference type="STRING" id="947013.SAMN04488109_1684"/>
<organism evidence="2 3">
    <name type="scientific">Chryseolinea serpens</name>
    <dbReference type="NCBI Taxonomy" id="947013"/>
    <lineage>
        <taxon>Bacteria</taxon>
        <taxon>Pseudomonadati</taxon>
        <taxon>Bacteroidota</taxon>
        <taxon>Cytophagia</taxon>
        <taxon>Cytophagales</taxon>
        <taxon>Fulvivirgaceae</taxon>
        <taxon>Chryseolinea</taxon>
    </lineage>
</organism>
<evidence type="ECO:0000313" key="2">
    <source>
        <dbReference type="EMBL" id="SHG75198.1"/>
    </source>
</evidence>
<dbReference type="PANTHER" id="PTHR21015">
    <property type="entry name" value="UDP-N-ACETYLGLUCOSAMINE--N-ACETYLMURAMYL-(PENTAPEPTIDE) PYROPHOSPHORYL-UNDECAPRENOL N-ACETYLGLUCOSAMINE TRANSFERASE 1"/>
    <property type="match status" value="1"/>
</dbReference>
<dbReference type="Gene3D" id="3.40.50.2000">
    <property type="entry name" value="Glycogen Phosphorylase B"/>
    <property type="match status" value="2"/>
</dbReference>
<dbReference type="AlphaFoldDB" id="A0A1M5MD02"/>
<dbReference type="SUPFAM" id="SSF53756">
    <property type="entry name" value="UDP-Glycosyltransferase/glycogen phosphorylase"/>
    <property type="match status" value="1"/>
</dbReference>
<protein>
    <recommendedName>
        <fullName evidence="1">Glycosyl transferase family 28 C-terminal domain-containing protein</fullName>
    </recommendedName>
</protein>
<name>A0A1M5MD02_9BACT</name>
<dbReference type="Pfam" id="PF04101">
    <property type="entry name" value="Glyco_tran_28_C"/>
    <property type="match status" value="1"/>
</dbReference>
<dbReference type="RefSeq" id="WP_073132713.1">
    <property type="nucleotide sequence ID" value="NZ_FQWQ01000001.1"/>
</dbReference>
<evidence type="ECO:0000313" key="3">
    <source>
        <dbReference type="Proteomes" id="UP000184212"/>
    </source>
</evidence>
<evidence type="ECO:0000259" key="1">
    <source>
        <dbReference type="Pfam" id="PF04101"/>
    </source>
</evidence>
<gene>
    <name evidence="2" type="ORF">SAMN04488109_1684</name>
</gene>
<keyword evidence="3" id="KW-1185">Reference proteome</keyword>
<dbReference type="Proteomes" id="UP000184212">
    <property type="component" value="Unassembled WGS sequence"/>
</dbReference>
<dbReference type="EMBL" id="FQWQ01000001">
    <property type="protein sequence ID" value="SHG75198.1"/>
    <property type="molecule type" value="Genomic_DNA"/>
</dbReference>
<sequence length="370" mass="41699">MTKRILIAPLDWGLGHATRCIPLIRELQRRGCEVFIAGSGDSRLLLEKEFPQLTFLELPGYQPSYPATRSMAWSMARQLSKFRRAIREEHACVERYVKEHALDLVISDNRYGCWTAAVPSLFITHQSNILMPKRFGWMAPWIRRINHAFIRKYTECWIPDFPGDHALAGELISFGKHRSNYTVRYIGPQSRFIPTLKAKVVYDVVCVFSGPEPQRTVFENIVVPQVKASGLKYFVVRGLPAAAEEQSSDNCVNFLSGAALQTVLEQASCVVARSGFSTVMDLSALQKRAIFVPTPGQTEQEYLAARLMKQGVAFMQEQHRFNLAVALEESKKYQGFTQSHADPALLAGALDHVWETLNSPPVQKELVDGK</sequence>
<dbReference type="OrthoDB" id="9803241at2"/>
<accession>A0A1M5MD02</accession>
<proteinExistence type="predicted"/>
<feature type="domain" description="Glycosyl transferase family 28 C-terminal" evidence="1">
    <location>
        <begin position="260"/>
        <end position="323"/>
    </location>
</feature>
<dbReference type="GO" id="GO:0016758">
    <property type="term" value="F:hexosyltransferase activity"/>
    <property type="evidence" value="ECO:0007669"/>
    <property type="project" value="InterPro"/>
</dbReference>
<dbReference type="InterPro" id="IPR007235">
    <property type="entry name" value="Glyco_trans_28_C"/>
</dbReference>
<reference evidence="2 3" key="1">
    <citation type="submission" date="2016-11" db="EMBL/GenBank/DDBJ databases">
        <authorList>
            <person name="Jaros S."/>
            <person name="Januszkiewicz K."/>
            <person name="Wedrychowicz H."/>
        </authorList>
    </citation>
    <scope>NUCLEOTIDE SEQUENCE [LARGE SCALE GENOMIC DNA]</scope>
    <source>
        <strain evidence="2 3">DSM 24574</strain>
    </source>
</reference>